<evidence type="ECO:0000313" key="3">
    <source>
        <dbReference type="Proteomes" id="UP001501295"/>
    </source>
</evidence>
<name>A0ABP8VY47_9MICO</name>
<sequence>MKPLPLIVACVGLSLLAPLALSDGQALASPAGVAAAETAAGPNLSLFSFTGLTGDSARIRVRGAVGAELTVTSSLGGDPVTGTIPTGNILEVDVPVAKGTAPTLTGVLTLGGEAGEPATIVVDRTLTSLAAPTSVSTAPSADRGKAVVLAEGAQPGALLIVKNARGEVVGTGPGATGTSSLVATWDPRVDPADRRFTILQKYDGLESPSVPFRIGVPEPLPTELEAPTISEVGVLGDWAQVIVTSDVTSKATAIEAVDFYGRVVASNGFTNGYGNLNFTVPPTEASYRVRLVAGTGEDRVLSPEVPVVTNAGLGTLVPAAPTLNAATETSGRLVADVTATPGAKVIVRDADDKVVALRLAGATGRVQLAVPVTGRAAGEYFVTQATGVIESDPVAVPTA</sequence>
<dbReference type="RefSeq" id="WP_345375530.1">
    <property type="nucleotide sequence ID" value="NZ_BAABLM010000003.1"/>
</dbReference>
<dbReference type="Proteomes" id="UP001501295">
    <property type="component" value="Unassembled WGS sequence"/>
</dbReference>
<dbReference type="EMBL" id="BAABLM010000003">
    <property type="protein sequence ID" value="GAA4674170.1"/>
    <property type="molecule type" value="Genomic_DNA"/>
</dbReference>
<proteinExistence type="predicted"/>
<organism evidence="2 3">
    <name type="scientific">Frondihabitans cladoniiphilus</name>
    <dbReference type="NCBI Taxonomy" id="715785"/>
    <lineage>
        <taxon>Bacteria</taxon>
        <taxon>Bacillati</taxon>
        <taxon>Actinomycetota</taxon>
        <taxon>Actinomycetes</taxon>
        <taxon>Micrococcales</taxon>
        <taxon>Microbacteriaceae</taxon>
        <taxon>Frondihabitans</taxon>
    </lineage>
</organism>
<keyword evidence="1" id="KW-0732">Signal</keyword>
<evidence type="ECO:0008006" key="4">
    <source>
        <dbReference type="Google" id="ProtNLM"/>
    </source>
</evidence>
<reference evidence="3" key="1">
    <citation type="journal article" date="2019" name="Int. J. Syst. Evol. Microbiol.">
        <title>The Global Catalogue of Microorganisms (GCM) 10K type strain sequencing project: providing services to taxonomists for standard genome sequencing and annotation.</title>
        <authorList>
            <consortium name="The Broad Institute Genomics Platform"/>
            <consortium name="The Broad Institute Genome Sequencing Center for Infectious Disease"/>
            <person name="Wu L."/>
            <person name="Ma J."/>
        </authorList>
    </citation>
    <scope>NUCLEOTIDE SEQUENCE [LARGE SCALE GENOMIC DNA]</scope>
    <source>
        <strain evidence="3">JCM 18956</strain>
    </source>
</reference>
<evidence type="ECO:0000256" key="1">
    <source>
        <dbReference type="SAM" id="SignalP"/>
    </source>
</evidence>
<comment type="caution">
    <text evidence="2">The sequence shown here is derived from an EMBL/GenBank/DDBJ whole genome shotgun (WGS) entry which is preliminary data.</text>
</comment>
<feature type="signal peptide" evidence="1">
    <location>
        <begin position="1"/>
        <end position="28"/>
    </location>
</feature>
<gene>
    <name evidence="2" type="ORF">GCM10025780_18280</name>
</gene>
<accession>A0ABP8VY47</accession>
<protein>
    <recommendedName>
        <fullName evidence="4">Ig-like domain-containing protein</fullName>
    </recommendedName>
</protein>
<keyword evidence="3" id="KW-1185">Reference proteome</keyword>
<feature type="chain" id="PRO_5047319794" description="Ig-like domain-containing protein" evidence="1">
    <location>
        <begin position="29"/>
        <end position="399"/>
    </location>
</feature>
<evidence type="ECO:0000313" key="2">
    <source>
        <dbReference type="EMBL" id="GAA4674170.1"/>
    </source>
</evidence>